<feature type="transmembrane region" description="Helical" evidence="1">
    <location>
        <begin position="116"/>
        <end position="136"/>
    </location>
</feature>
<organism evidence="2 3">
    <name type="scientific">Fibrivirga algicola</name>
    <dbReference type="NCBI Taxonomy" id="2950420"/>
    <lineage>
        <taxon>Bacteria</taxon>
        <taxon>Pseudomonadati</taxon>
        <taxon>Bacteroidota</taxon>
        <taxon>Cytophagia</taxon>
        <taxon>Cytophagales</taxon>
        <taxon>Spirosomataceae</taxon>
        <taxon>Fibrivirga</taxon>
    </lineage>
</organism>
<evidence type="ECO:0000256" key="1">
    <source>
        <dbReference type="SAM" id="Phobius"/>
    </source>
</evidence>
<evidence type="ECO:0000313" key="2">
    <source>
        <dbReference type="EMBL" id="NID11941.1"/>
    </source>
</evidence>
<dbReference type="RefSeq" id="WP_166692854.1">
    <property type="nucleotide sequence ID" value="NZ_WAEL01000006.1"/>
</dbReference>
<proteinExistence type="predicted"/>
<name>A0ABX0QII2_9BACT</name>
<gene>
    <name evidence="2" type="ORF">F7231_17350</name>
</gene>
<keyword evidence="3" id="KW-1185">Reference proteome</keyword>
<evidence type="ECO:0008006" key="4">
    <source>
        <dbReference type="Google" id="ProtNLM"/>
    </source>
</evidence>
<feature type="transmembrane region" description="Helical" evidence="1">
    <location>
        <begin position="45"/>
        <end position="66"/>
    </location>
</feature>
<accession>A0ABX0QII2</accession>
<reference evidence="2" key="1">
    <citation type="submission" date="2024-05" db="EMBL/GenBank/DDBJ databases">
        <authorList>
            <person name="Jung D.-H."/>
        </authorList>
    </citation>
    <scope>NUCLEOTIDE SEQUENCE</scope>
    <source>
        <strain evidence="2">JA-25</strain>
    </source>
</reference>
<keyword evidence="1" id="KW-0812">Transmembrane</keyword>
<protein>
    <recommendedName>
        <fullName evidence="4">DUF1295 domain-containing protein</fullName>
    </recommendedName>
</protein>
<feature type="transmembrane region" description="Helical" evidence="1">
    <location>
        <begin position="14"/>
        <end position="33"/>
    </location>
</feature>
<feature type="transmembrane region" description="Helical" evidence="1">
    <location>
        <begin position="78"/>
        <end position="96"/>
    </location>
</feature>
<comment type="caution">
    <text evidence="2">The sequence shown here is derived from an EMBL/GenBank/DDBJ whole genome shotgun (WGS) entry which is preliminary data.</text>
</comment>
<dbReference type="EMBL" id="WAEL01000006">
    <property type="protein sequence ID" value="NID11941.1"/>
    <property type="molecule type" value="Genomic_DNA"/>
</dbReference>
<sequence length="267" mass="29663">MSHFLEILKARNEVLYYLGLICLAASLLCIIFIRVTHTDVMGINAWYKPLKFFLSTAIFVWSMAWYTGYLGTSGAVVWYSWGMVVLFAFEDGYVAFQAARGQLSHFNVSTPLYAGLYSLMAVGAIGISLWTAYIGLLFFQTDFPDLPIAYVWGIRLGLVIFVLFSMQGMAMGARLTHTIGGENGSQGLPLVNWSRTYGDLRIAHFLGMHALQVIPLLAYYVVQNVKAVVVISVLYGLLTTAIFIQALQGKPLFGQRTQPTTNDNRIG</sequence>
<feature type="transmembrane region" description="Helical" evidence="1">
    <location>
        <begin position="227"/>
        <end position="247"/>
    </location>
</feature>
<keyword evidence="1" id="KW-1133">Transmembrane helix</keyword>
<feature type="transmembrane region" description="Helical" evidence="1">
    <location>
        <begin position="148"/>
        <end position="166"/>
    </location>
</feature>
<keyword evidence="1" id="KW-0472">Membrane</keyword>
<evidence type="ECO:0000313" key="3">
    <source>
        <dbReference type="Proteomes" id="UP000606008"/>
    </source>
</evidence>
<feature type="transmembrane region" description="Helical" evidence="1">
    <location>
        <begin position="202"/>
        <end position="221"/>
    </location>
</feature>
<dbReference type="Proteomes" id="UP000606008">
    <property type="component" value="Unassembled WGS sequence"/>
</dbReference>